<dbReference type="GO" id="GO:0005634">
    <property type="term" value="C:nucleus"/>
    <property type="evidence" value="ECO:0007669"/>
    <property type="project" value="TreeGrafter"/>
</dbReference>
<evidence type="ECO:0000259" key="2">
    <source>
        <dbReference type="Pfam" id="PF10283"/>
    </source>
</evidence>
<dbReference type="GO" id="GO:0003906">
    <property type="term" value="F:DNA-(apurinic or apyrimidinic site) endonuclease activity"/>
    <property type="evidence" value="ECO:0007669"/>
    <property type="project" value="InterPro"/>
</dbReference>
<name>A0A182QNS1_9DIPT</name>
<dbReference type="Proteomes" id="UP000075886">
    <property type="component" value="Unassembled WGS sequence"/>
</dbReference>
<dbReference type="STRING" id="69004.A0A182QNS1"/>
<dbReference type="SUPFAM" id="SSF49879">
    <property type="entry name" value="SMAD/FHA domain"/>
    <property type="match status" value="1"/>
</dbReference>
<dbReference type="EnsemblMetazoa" id="AFAF013880-RA">
    <property type="protein sequence ID" value="AFAF013880-PA"/>
    <property type="gene ID" value="AFAF013880"/>
</dbReference>
<dbReference type="Pfam" id="PF10283">
    <property type="entry name" value="zf-CCHH"/>
    <property type="match status" value="2"/>
</dbReference>
<evidence type="ECO:0000313" key="3">
    <source>
        <dbReference type="EnsemblMetazoa" id="AFAF013880-PA"/>
    </source>
</evidence>
<dbReference type="InterPro" id="IPR019406">
    <property type="entry name" value="APLF_PBZ"/>
</dbReference>
<keyword evidence="4" id="KW-1185">Reference proteome</keyword>
<dbReference type="InterPro" id="IPR008984">
    <property type="entry name" value="SMAD_FHA_dom_sf"/>
</dbReference>
<sequence>MAKMNQLVIIDTVKQTKKAVPEGGQDIGRGKFLECDDKRISRTHGRISKELKQSKLLLRLVSLHTNPIFCRKKDGVKDYTLNKDDIILLEIGDKFRLIQDGDWFEVGVATPEDERRSSEMSVSSVETESHATTAGDDTSVKRKHDVEKTEESSKKSRTSDNDIPEQPSTSSLATAFPDAELPVMECATAVTIKPDPDNVPTCSTETNIVIKQDPDAVGDNTGATMNQPGVSGSTLAANSGNFGKVKIKSDPDAADSNTGHGAPANLVLRTSCDYGIRCYRGGQDHRSAFAHPGDPDYRRPNFPPAPPGSPMCPFGARCYRRNPQHFQDFDHPDPSKYDSLLMEMCYVDQYALQLLDSDTVTMIYQAMIVSMDMELILIAVLRKSSLLRVLLVIAPTKPTMTNPKMKKSKMQAVTIVV</sequence>
<evidence type="ECO:0000313" key="4">
    <source>
        <dbReference type="Proteomes" id="UP000075886"/>
    </source>
</evidence>
<dbReference type="AlphaFoldDB" id="A0A182QNS1"/>
<dbReference type="PANTHER" id="PTHR21315:SF2">
    <property type="entry name" value="APRATAXIN AND PNK-LIKE FACTOR"/>
    <property type="match status" value="1"/>
</dbReference>
<proteinExistence type="predicted"/>
<dbReference type="GO" id="GO:0035861">
    <property type="term" value="C:site of double-strand break"/>
    <property type="evidence" value="ECO:0007669"/>
    <property type="project" value="TreeGrafter"/>
</dbReference>
<dbReference type="InterPro" id="IPR039253">
    <property type="entry name" value="APLF"/>
</dbReference>
<evidence type="ECO:0000256" key="1">
    <source>
        <dbReference type="SAM" id="MobiDB-lite"/>
    </source>
</evidence>
<dbReference type="CDD" id="cd22671">
    <property type="entry name" value="FHA_APTX-like"/>
    <property type="match status" value="1"/>
</dbReference>
<reference evidence="3" key="2">
    <citation type="submission" date="2020-05" db="UniProtKB">
        <authorList>
            <consortium name="EnsemblMetazoa"/>
        </authorList>
    </citation>
    <scope>IDENTIFICATION</scope>
    <source>
        <strain evidence="3">FAR1</strain>
    </source>
</reference>
<dbReference type="PANTHER" id="PTHR21315">
    <property type="entry name" value="APRATAXIN AND PNK-LIKE FACTOR-RELATED"/>
    <property type="match status" value="1"/>
</dbReference>
<protein>
    <recommendedName>
        <fullName evidence="2">PBZ-type domain-containing protein</fullName>
    </recommendedName>
</protein>
<accession>A0A182QNS1</accession>
<dbReference type="VEuPathDB" id="VectorBase:AFAF013880"/>
<reference evidence="4" key="1">
    <citation type="submission" date="2014-01" db="EMBL/GenBank/DDBJ databases">
        <title>The Genome Sequence of Anopheles farauti FAR1 (V2).</title>
        <authorList>
            <consortium name="The Broad Institute Genomics Platform"/>
            <person name="Neafsey D.E."/>
            <person name="Besansky N."/>
            <person name="Howell P."/>
            <person name="Walton C."/>
            <person name="Young S.K."/>
            <person name="Zeng Q."/>
            <person name="Gargeya S."/>
            <person name="Fitzgerald M."/>
            <person name="Haas B."/>
            <person name="Abouelleil A."/>
            <person name="Allen A.W."/>
            <person name="Alvarado L."/>
            <person name="Arachchi H.M."/>
            <person name="Berlin A.M."/>
            <person name="Chapman S.B."/>
            <person name="Gainer-Dewar J."/>
            <person name="Goldberg J."/>
            <person name="Griggs A."/>
            <person name="Gujja S."/>
            <person name="Hansen M."/>
            <person name="Howarth C."/>
            <person name="Imamovic A."/>
            <person name="Ireland A."/>
            <person name="Larimer J."/>
            <person name="McCowan C."/>
            <person name="Murphy C."/>
            <person name="Pearson M."/>
            <person name="Poon T.W."/>
            <person name="Priest M."/>
            <person name="Roberts A."/>
            <person name="Saif S."/>
            <person name="Shea T."/>
            <person name="Sisk P."/>
            <person name="Sykes S."/>
            <person name="Wortman J."/>
            <person name="Nusbaum C."/>
            <person name="Birren B."/>
        </authorList>
    </citation>
    <scope>NUCLEOTIDE SEQUENCE [LARGE SCALE GENOMIC DNA]</scope>
    <source>
        <strain evidence="4">FAR1</strain>
    </source>
</reference>
<dbReference type="Gene3D" id="2.60.200.20">
    <property type="match status" value="1"/>
</dbReference>
<feature type="domain" description="PBZ-type" evidence="2">
    <location>
        <begin position="269"/>
        <end position="294"/>
    </location>
</feature>
<feature type="domain" description="PBZ-type" evidence="2">
    <location>
        <begin position="310"/>
        <end position="333"/>
    </location>
</feature>
<organism evidence="3 4">
    <name type="scientific">Anopheles farauti</name>
    <dbReference type="NCBI Taxonomy" id="69004"/>
    <lineage>
        <taxon>Eukaryota</taxon>
        <taxon>Metazoa</taxon>
        <taxon>Ecdysozoa</taxon>
        <taxon>Arthropoda</taxon>
        <taxon>Hexapoda</taxon>
        <taxon>Insecta</taxon>
        <taxon>Pterygota</taxon>
        <taxon>Neoptera</taxon>
        <taxon>Endopterygota</taxon>
        <taxon>Diptera</taxon>
        <taxon>Nematocera</taxon>
        <taxon>Culicoidea</taxon>
        <taxon>Culicidae</taxon>
        <taxon>Anophelinae</taxon>
        <taxon>Anopheles</taxon>
    </lineage>
</organism>
<feature type="region of interest" description="Disordered" evidence="1">
    <location>
        <begin position="109"/>
        <end position="177"/>
    </location>
</feature>
<feature type="compositionally biased region" description="Basic and acidic residues" evidence="1">
    <location>
        <begin position="138"/>
        <end position="160"/>
    </location>
</feature>
<dbReference type="EMBL" id="AXCN02001605">
    <property type="status" value="NOT_ANNOTATED_CDS"/>
    <property type="molecule type" value="Genomic_DNA"/>
</dbReference>
<dbReference type="GO" id="GO:0008408">
    <property type="term" value="F:3'-5' exonuclease activity"/>
    <property type="evidence" value="ECO:0007669"/>
    <property type="project" value="InterPro"/>
</dbReference>
<dbReference type="GO" id="GO:0006302">
    <property type="term" value="P:double-strand break repair"/>
    <property type="evidence" value="ECO:0007669"/>
    <property type="project" value="InterPro"/>
</dbReference>